<feature type="region of interest" description="Disordered" evidence="1">
    <location>
        <begin position="17"/>
        <end position="48"/>
    </location>
</feature>
<feature type="chain" id="PRO_5012869249" description="Deacetylase PdaC domain-containing protein" evidence="2">
    <location>
        <begin position="21"/>
        <end position="266"/>
    </location>
</feature>
<evidence type="ECO:0000256" key="1">
    <source>
        <dbReference type="SAM" id="MobiDB-lite"/>
    </source>
</evidence>
<dbReference type="RefSeq" id="WP_085217226.1">
    <property type="nucleotide sequence ID" value="NZ_LT840185.1"/>
</dbReference>
<evidence type="ECO:0000313" key="4">
    <source>
        <dbReference type="EMBL" id="SMF61354.1"/>
    </source>
</evidence>
<proteinExistence type="predicted"/>
<reference evidence="5" key="1">
    <citation type="submission" date="2017-04" db="EMBL/GenBank/DDBJ databases">
        <authorList>
            <person name="Varghese N."/>
            <person name="Submissions S."/>
        </authorList>
    </citation>
    <scope>NUCLEOTIDE SEQUENCE [LARGE SCALE GENOMIC DNA]</scope>
    <source>
        <strain evidence="5">Dd16</strain>
    </source>
</reference>
<dbReference type="OrthoDB" id="4760806at2"/>
<feature type="compositionally biased region" description="Low complexity" evidence="1">
    <location>
        <begin position="27"/>
        <end position="38"/>
    </location>
</feature>
<organism evidence="4 5">
    <name type="scientific">Allosphingosinicella indica</name>
    <dbReference type="NCBI Taxonomy" id="941907"/>
    <lineage>
        <taxon>Bacteria</taxon>
        <taxon>Pseudomonadati</taxon>
        <taxon>Pseudomonadota</taxon>
        <taxon>Alphaproteobacteria</taxon>
        <taxon>Sphingomonadales</taxon>
        <taxon>Sphingomonadaceae</taxon>
        <taxon>Allosphingosinicella</taxon>
    </lineage>
</organism>
<dbReference type="EMBL" id="LT840185">
    <property type="protein sequence ID" value="SMF61354.1"/>
    <property type="molecule type" value="Genomic_DNA"/>
</dbReference>
<dbReference type="AlphaFoldDB" id="A0A1X7FYZ4"/>
<dbReference type="InterPro" id="IPR025303">
    <property type="entry name" value="PdaC"/>
</dbReference>
<accession>A0A1X7FYZ4</accession>
<sequence>MRITLATALLLAACSGPATEQPEKTPDVAATPAADATPAPAPTPEAPPVAVKQTDEVLEFEYAYPGAAAAIPALKTQLDTDAQKQRITATAAAADDKKQSEGDGFPYRRHSFMKTWSVSTDTPQLLILESEGYTYTGGAHGTPFYEVIVWDKAAGKTIDMADLFTDWPKLLAAAKPDFCKALDAERAKRRGPDAGAIGGLFGDCPELKENPITALGKDGRITALRAIIGPYVAGPYAEGTYEIDLPLTAAVRGLVKPAYAASFSDR</sequence>
<evidence type="ECO:0000259" key="3">
    <source>
        <dbReference type="Pfam" id="PF13739"/>
    </source>
</evidence>
<evidence type="ECO:0000256" key="2">
    <source>
        <dbReference type="SAM" id="SignalP"/>
    </source>
</evidence>
<keyword evidence="5" id="KW-1185">Reference proteome</keyword>
<protein>
    <recommendedName>
        <fullName evidence="3">Deacetylase PdaC domain-containing protein</fullName>
    </recommendedName>
</protein>
<name>A0A1X7FYZ4_9SPHN</name>
<gene>
    <name evidence="4" type="ORF">SAMN06295910_0339</name>
</gene>
<dbReference type="Proteomes" id="UP000192934">
    <property type="component" value="Chromosome I"/>
</dbReference>
<keyword evidence="2" id="KW-0732">Signal</keyword>
<evidence type="ECO:0000313" key="5">
    <source>
        <dbReference type="Proteomes" id="UP000192934"/>
    </source>
</evidence>
<dbReference type="Gene3D" id="3.30.565.40">
    <property type="entry name" value="Fervidobacterium nodosum Rt17-B1 like"/>
    <property type="match status" value="1"/>
</dbReference>
<feature type="signal peptide" evidence="2">
    <location>
        <begin position="1"/>
        <end position="20"/>
    </location>
</feature>
<dbReference type="STRING" id="941907.SAMN06295910_0339"/>
<dbReference type="Pfam" id="PF13739">
    <property type="entry name" value="PdaC"/>
    <property type="match status" value="1"/>
</dbReference>
<feature type="domain" description="Deacetylase PdaC" evidence="3">
    <location>
        <begin position="52"/>
        <end position="141"/>
    </location>
</feature>